<dbReference type="GO" id="GO:0006396">
    <property type="term" value="P:RNA processing"/>
    <property type="evidence" value="ECO:0007669"/>
    <property type="project" value="InterPro"/>
</dbReference>
<dbReference type="RefSeq" id="WP_038481036.1">
    <property type="nucleotide sequence ID" value="NZ_CP003923.1"/>
</dbReference>
<sequence length="159" mass="18725">MRTLIRTLPMFLLFIVLAACGYNEPEQLEEVTDEEVIEKLSTFVHDYKAEMLLAINENQTERLENDFLIPNTSFYHALHRLKDDLQKSNAQKELISLDVHDVWYDLEEGDYFVEAHEHVRVVTGDAVEDIEREVRFHTVEGSDGTYRLYTIINVNEERY</sequence>
<dbReference type="Proteomes" id="UP000027142">
    <property type="component" value="Chromosome"/>
</dbReference>
<dbReference type="PROSITE" id="PS51257">
    <property type="entry name" value="PROKAR_LIPOPROTEIN"/>
    <property type="match status" value="1"/>
</dbReference>
<organism evidence="3 4">
    <name type="scientific">Shouchella lehensis G1</name>
    <dbReference type="NCBI Taxonomy" id="1246626"/>
    <lineage>
        <taxon>Bacteria</taxon>
        <taxon>Bacillati</taxon>
        <taxon>Bacillota</taxon>
        <taxon>Bacilli</taxon>
        <taxon>Bacillales</taxon>
        <taxon>Bacillaceae</taxon>
        <taxon>Shouchella</taxon>
    </lineage>
</organism>
<keyword evidence="4" id="KW-1185">Reference proteome</keyword>
<dbReference type="GO" id="GO:0003723">
    <property type="term" value="F:RNA binding"/>
    <property type="evidence" value="ECO:0007669"/>
    <property type="project" value="InterPro"/>
</dbReference>
<evidence type="ECO:0000259" key="2">
    <source>
        <dbReference type="Pfam" id="PF22819"/>
    </source>
</evidence>
<dbReference type="OrthoDB" id="2900861at2"/>
<dbReference type="SUPFAM" id="SSF109905">
    <property type="entry name" value="Surp module (SWAP domain)"/>
    <property type="match status" value="1"/>
</dbReference>
<dbReference type="InterPro" id="IPR054528">
    <property type="entry name" value="TcaA_5th"/>
</dbReference>
<accession>A0A060M4E9</accession>
<name>A0A060M4E9_9BACI</name>
<evidence type="ECO:0000313" key="3">
    <source>
        <dbReference type="EMBL" id="AIC94949.1"/>
    </source>
</evidence>
<protein>
    <recommendedName>
        <fullName evidence="2">TcaA protein NTF2-like domain-containing protein</fullName>
    </recommendedName>
</protein>
<dbReference type="Pfam" id="PF22819">
    <property type="entry name" value="TcaA_5th"/>
    <property type="match status" value="1"/>
</dbReference>
<evidence type="ECO:0000256" key="1">
    <source>
        <dbReference type="SAM" id="SignalP"/>
    </source>
</evidence>
<dbReference type="KEGG" id="ble:BleG1_2371"/>
<dbReference type="AlphaFoldDB" id="A0A060M4E9"/>
<feature type="chain" id="PRO_5039363970" description="TcaA protein NTF2-like domain-containing protein" evidence="1">
    <location>
        <begin position="19"/>
        <end position="159"/>
    </location>
</feature>
<reference evidence="3 4" key="1">
    <citation type="journal article" date="2014" name="Gene">
        <title>A comparative genomic analysis of the alkalitolerant soil bacterium Bacillus lehensis G1.</title>
        <authorList>
            <person name="Noor Y.M."/>
            <person name="Samsulrizal N.H."/>
            <person name="Jema'on N.A."/>
            <person name="Low K.O."/>
            <person name="Ramli A.N."/>
            <person name="Alias N.I."/>
            <person name="Damis S.I."/>
            <person name="Fuzi S.F."/>
            <person name="Isa M.N."/>
            <person name="Murad A.M."/>
            <person name="Raih M.F."/>
            <person name="Bakar F.D."/>
            <person name="Najimudin N."/>
            <person name="Mahadi N.M."/>
            <person name="Illias R.M."/>
        </authorList>
    </citation>
    <scope>NUCLEOTIDE SEQUENCE [LARGE SCALE GENOMIC DNA]</scope>
    <source>
        <strain evidence="3 4">G1</strain>
    </source>
</reference>
<feature type="domain" description="TcaA protein NTF2-like" evidence="2">
    <location>
        <begin position="38"/>
        <end position="151"/>
    </location>
</feature>
<feature type="signal peptide" evidence="1">
    <location>
        <begin position="1"/>
        <end position="18"/>
    </location>
</feature>
<dbReference type="PATRIC" id="fig|1246626.3.peg.2371"/>
<proteinExistence type="predicted"/>
<keyword evidence="1" id="KW-0732">Signal</keyword>
<dbReference type="EMBL" id="CP003923">
    <property type="protein sequence ID" value="AIC94949.1"/>
    <property type="molecule type" value="Genomic_DNA"/>
</dbReference>
<dbReference type="eggNOG" id="ENOG5030D13">
    <property type="taxonomic scope" value="Bacteria"/>
</dbReference>
<dbReference type="InterPro" id="IPR035967">
    <property type="entry name" value="SWAP/Surp_sf"/>
</dbReference>
<evidence type="ECO:0000313" key="4">
    <source>
        <dbReference type="Proteomes" id="UP000027142"/>
    </source>
</evidence>
<dbReference type="HOGENOM" id="CLU_1657315_0_0_9"/>
<gene>
    <name evidence="3" type="ORF">BleG1_2371</name>
</gene>